<dbReference type="SUPFAM" id="SSF53756">
    <property type="entry name" value="UDP-Glycosyltransferase/glycogen phosphorylase"/>
    <property type="match status" value="1"/>
</dbReference>
<gene>
    <name evidence="12" type="ORF">SAMN05421742_10674</name>
</gene>
<comment type="subcellular location">
    <subcellularLocation>
        <location evidence="10">Cell membrane</location>
    </subcellularLocation>
</comment>
<keyword evidence="10" id="KW-0472">Membrane</keyword>
<evidence type="ECO:0000259" key="11">
    <source>
        <dbReference type="Pfam" id="PF04413"/>
    </source>
</evidence>
<dbReference type="GO" id="GO:0005886">
    <property type="term" value="C:plasma membrane"/>
    <property type="evidence" value="ECO:0007669"/>
    <property type="project" value="UniProtKB-SubCell"/>
</dbReference>
<name>A0A1G8BP82_9PROT</name>
<reference evidence="13" key="1">
    <citation type="submission" date="2016-10" db="EMBL/GenBank/DDBJ databases">
        <authorList>
            <person name="Varghese N."/>
            <person name="Submissions S."/>
        </authorList>
    </citation>
    <scope>NUCLEOTIDE SEQUENCE [LARGE SCALE GENOMIC DNA]</scope>
    <source>
        <strain evidence="13">930I</strain>
    </source>
</reference>
<comment type="pathway">
    <text evidence="2 10">Bacterial outer membrane biogenesis; LPS core biosynthesis.</text>
</comment>
<keyword evidence="5 10" id="KW-0808">Transferase</keyword>
<dbReference type="InterPro" id="IPR038107">
    <property type="entry name" value="Glycos_transf_N_sf"/>
</dbReference>
<evidence type="ECO:0000256" key="4">
    <source>
        <dbReference type="ARBA" id="ARBA00019077"/>
    </source>
</evidence>
<dbReference type="Proteomes" id="UP000217076">
    <property type="component" value="Unassembled WGS sequence"/>
</dbReference>
<evidence type="ECO:0000313" key="12">
    <source>
        <dbReference type="EMBL" id="SDH34400.1"/>
    </source>
</evidence>
<dbReference type="EC" id="2.4.99.12" evidence="3 10"/>
<evidence type="ECO:0000256" key="1">
    <source>
        <dbReference type="ARBA" id="ARBA00003394"/>
    </source>
</evidence>
<dbReference type="AlphaFoldDB" id="A0A1G8BP82"/>
<evidence type="ECO:0000256" key="5">
    <source>
        <dbReference type="ARBA" id="ARBA00022679"/>
    </source>
</evidence>
<dbReference type="InterPro" id="IPR007507">
    <property type="entry name" value="Glycos_transf_N"/>
</dbReference>
<organism evidence="12 13">
    <name type="scientific">Roseospirillum parvum</name>
    <dbReference type="NCBI Taxonomy" id="83401"/>
    <lineage>
        <taxon>Bacteria</taxon>
        <taxon>Pseudomonadati</taxon>
        <taxon>Pseudomonadota</taxon>
        <taxon>Alphaproteobacteria</taxon>
        <taxon>Rhodospirillales</taxon>
        <taxon>Rhodospirillaceae</taxon>
        <taxon>Roseospirillum</taxon>
    </lineage>
</organism>
<evidence type="ECO:0000256" key="10">
    <source>
        <dbReference type="RuleBase" id="RU365103"/>
    </source>
</evidence>
<dbReference type="GO" id="GO:0009244">
    <property type="term" value="P:lipopolysaccharide core region biosynthetic process"/>
    <property type="evidence" value="ECO:0007669"/>
    <property type="project" value="UniProtKB-UniRule"/>
</dbReference>
<evidence type="ECO:0000256" key="6">
    <source>
        <dbReference type="ARBA" id="ARBA00031445"/>
    </source>
</evidence>
<evidence type="ECO:0000256" key="9">
    <source>
        <dbReference type="PIRSR" id="PIRSR639901-2"/>
    </source>
</evidence>
<dbReference type="RefSeq" id="WP_245689436.1">
    <property type="nucleotide sequence ID" value="NZ_FNCV01000006.1"/>
</dbReference>
<feature type="site" description="Transition state stabilizer" evidence="9">
    <location>
        <position position="223"/>
    </location>
</feature>
<dbReference type="Gene3D" id="3.40.50.11720">
    <property type="entry name" value="3-Deoxy-D-manno-octulosonic-acid transferase, N-terminal domain"/>
    <property type="match status" value="1"/>
</dbReference>
<keyword evidence="10" id="KW-0448">Lipopolysaccharide biosynthesis</keyword>
<accession>A0A1G8BP82</accession>
<feature type="site" description="Transition state stabilizer" evidence="9">
    <location>
        <position position="147"/>
    </location>
</feature>
<dbReference type="PANTHER" id="PTHR42755">
    <property type="entry name" value="3-DEOXY-MANNO-OCTULOSONATE CYTIDYLYLTRANSFERASE"/>
    <property type="match status" value="1"/>
</dbReference>
<evidence type="ECO:0000256" key="8">
    <source>
        <dbReference type="PIRSR" id="PIRSR639901-1"/>
    </source>
</evidence>
<feature type="domain" description="3-deoxy-D-manno-octulosonic-acid transferase N-terminal" evidence="11">
    <location>
        <begin position="50"/>
        <end position="224"/>
    </location>
</feature>
<evidence type="ECO:0000256" key="7">
    <source>
        <dbReference type="ARBA" id="ARBA00049183"/>
    </source>
</evidence>
<dbReference type="EMBL" id="FNCV01000006">
    <property type="protein sequence ID" value="SDH34400.1"/>
    <property type="molecule type" value="Genomic_DNA"/>
</dbReference>
<protein>
    <recommendedName>
        <fullName evidence="4 10">3-deoxy-D-manno-octulosonic acid transferase</fullName>
        <shortName evidence="10">Kdo transferase</shortName>
        <ecNumber evidence="3 10">2.4.99.12</ecNumber>
    </recommendedName>
    <alternativeName>
        <fullName evidence="6 10">Lipid IV(A) 3-deoxy-D-manno-octulosonic acid transferase</fullName>
    </alternativeName>
</protein>
<dbReference type="PANTHER" id="PTHR42755:SF1">
    <property type="entry name" value="3-DEOXY-D-MANNO-OCTULOSONIC ACID TRANSFERASE, MITOCHONDRIAL-RELATED"/>
    <property type="match status" value="1"/>
</dbReference>
<keyword evidence="10" id="KW-1003">Cell membrane</keyword>
<feature type="active site" description="Proton acceptor" evidence="8">
    <location>
        <position position="77"/>
    </location>
</feature>
<comment type="catalytic activity">
    <reaction evidence="7 10">
        <text>lipid IVA (E. coli) + CMP-3-deoxy-beta-D-manno-octulosonate = alpha-Kdo-(2-&gt;6)-lipid IVA (E. coli) + CMP + H(+)</text>
        <dbReference type="Rhea" id="RHEA:28066"/>
        <dbReference type="ChEBI" id="CHEBI:15378"/>
        <dbReference type="ChEBI" id="CHEBI:58603"/>
        <dbReference type="ChEBI" id="CHEBI:60364"/>
        <dbReference type="ChEBI" id="CHEBI:60377"/>
        <dbReference type="ChEBI" id="CHEBI:85987"/>
        <dbReference type="EC" id="2.4.99.12"/>
    </reaction>
</comment>
<evidence type="ECO:0000313" key="13">
    <source>
        <dbReference type="Proteomes" id="UP000217076"/>
    </source>
</evidence>
<keyword evidence="13" id="KW-1185">Reference proteome</keyword>
<dbReference type="UniPathway" id="UPA00958"/>
<dbReference type="STRING" id="83401.SAMN05421742_10674"/>
<dbReference type="InterPro" id="IPR039901">
    <property type="entry name" value="Kdotransferase"/>
</dbReference>
<dbReference type="GO" id="GO:0009245">
    <property type="term" value="P:lipid A biosynthetic process"/>
    <property type="evidence" value="ECO:0007669"/>
    <property type="project" value="TreeGrafter"/>
</dbReference>
<comment type="similarity">
    <text evidence="10">Belongs to the glycosyltransferase group 1 family.</text>
</comment>
<evidence type="ECO:0000256" key="2">
    <source>
        <dbReference type="ARBA" id="ARBA00004713"/>
    </source>
</evidence>
<sequence length="441" mass="46261">MPVEPSPATPADRFGGGLLVLWRGAVRLGAPLLERHLKRRAARGKEDPARLDERRGRAALPRPAGRLVWVHAASVGESLSVLPLIDRLVAPPHGLSVLITSGTVTSARLLAERLPAGAHHQFAPLDHPAWVARFLDHWRPDAVLWVESELWPTTLAAIARRRLPAALLNGRLSAGSLAGWRRAPGLARRLLGTFRVIHAQSPEDAARLAALAGRPVDGVGNLKRAAPPLPAAPEALAALAEALGPRPRWLAASTHPGEEALAGRLHQGLARRHPGLLTVIAPRHPERGPRIAAELAGQGLNVARRAAGQAPTSATDIYLADTLGEMGLLYRQVPLVLIGKSLLGRGGQNPIEPARLGCAVLHGPHMDNFASLSAEMDAAGAALEVADEAALAAALDRLLSDPEAVAGQGRAAAAWAAAEAQAVDRVEALLAPLLELPEAAA</sequence>
<dbReference type="Pfam" id="PF04413">
    <property type="entry name" value="Glycos_transf_N"/>
    <property type="match status" value="1"/>
</dbReference>
<evidence type="ECO:0000256" key="3">
    <source>
        <dbReference type="ARBA" id="ARBA00012621"/>
    </source>
</evidence>
<comment type="function">
    <text evidence="1 10">Involved in lipopolysaccharide (LPS) biosynthesis. Catalyzes the transfer of 3-deoxy-D-manno-octulosonate (Kdo) residue(s) from CMP-Kdo to lipid IV(A), the tetraacyldisaccharide-1,4'-bisphosphate precursor of lipid A.</text>
</comment>
<dbReference type="Gene3D" id="3.40.50.2000">
    <property type="entry name" value="Glycogen Phosphorylase B"/>
    <property type="match status" value="1"/>
</dbReference>
<proteinExistence type="inferred from homology"/>
<dbReference type="GO" id="GO:0043842">
    <property type="term" value="F:Kdo transferase activity"/>
    <property type="evidence" value="ECO:0007669"/>
    <property type="project" value="UniProtKB-EC"/>
</dbReference>